<reference evidence="1" key="1">
    <citation type="journal article" date="2021" name="Proc. Natl. Acad. Sci. U.S.A.">
        <title>A Catalog of Tens of Thousands of Viruses from Human Metagenomes Reveals Hidden Associations with Chronic Diseases.</title>
        <authorList>
            <person name="Tisza M.J."/>
            <person name="Buck C.B."/>
        </authorList>
    </citation>
    <scope>NUCLEOTIDE SEQUENCE</scope>
    <source>
        <strain evidence="1">CtML55</strain>
    </source>
</reference>
<sequence>MVSGLLSLNYYNMEFSIDIHTQINGEILIEDFSKEYG</sequence>
<dbReference type="EMBL" id="BK059105">
    <property type="protein sequence ID" value="DAE31162.1"/>
    <property type="molecule type" value="Genomic_DNA"/>
</dbReference>
<proteinExistence type="predicted"/>
<name>A0A8S5RJ85_9VIRU</name>
<organism evidence="1">
    <name type="scientific">virus sp. ctML55</name>
    <dbReference type="NCBI Taxonomy" id="2827627"/>
    <lineage>
        <taxon>Viruses</taxon>
    </lineage>
</organism>
<protein>
    <submittedName>
        <fullName evidence="1">Uncharacterized protein</fullName>
    </submittedName>
</protein>
<accession>A0A8S5RJ85</accession>
<evidence type="ECO:0000313" key="1">
    <source>
        <dbReference type="EMBL" id="DAE31162.1"/>
    </source>
</evidence>